<gene>
    <name evidence="3" type="ORF">HRJ34_11160</name>
</gene>
<evidence type="ECO:0000313" key="4">
    <source>
        <dbReference type="Proteomes" id="UP000664914"/>
    </source>
</evidence>
<organism evidence="3 4">
    <name type="scientific">Rhizorhabdus wittichii</name>
    <dbReference type="NCBI Taxonomy" id="160791"/>
    <lineage>
        <taxon>Bacteria</taxon>
        <taxon>Pseudomonadati</taxon>
        <taxon>Pseudomonadota</taxon>
        <taxon>Alphaproteobacteria</taxon>
        <taxon>Sphingomonadales</taxon>
        <taxon>Sphingomonadaceae</taxon>
        <taxon>Rhizorhabdus</taxon>
    </lineage>
</organism>
<sequence>MSLTVRGARGHFMENPHEQDVSAESSVEQADDATADRRALMRKLAVGAFAVPVVLAALSSTPAHASVN</sequence>
<feature type="region of interest" description="Disordered" evidence="1">
    <location>
        <begin position="1"/>
        <end position="34"/>
    </location>
</feature>
<reference evidence="3" key="2">
    <citation type="submission" date="2021-04" db="EMBL/GenBank/DDBJ databases">
        <title>Isolation and genomic analysis of the ibuprofen-degrading bacterium Sphingomonas strain MPO218.</title>
        <authorList>
            <person name="Aulestia M."/>
            <person name="Flores A."/>
            <person name="Mangas E.L."/>
            <person name="Perez-Pulido A.J."/>
            <person name="Santero E."/>
            <person name="Camacho E.M."/>
        </authorList>
    </citation>
    <scope>NUCLEOTIDE SEQUENCE</scope>
    <source>
        <strain evidence="3">MPO218</strain>
    </source>
</reference>
<keyword evidence="2" id="KW-0812">Transmembrane</keyword>
<keyword evidence="2" id="KW-1133">Transmembrane helix</keyword>
<dbReference type="Proteomes" id="UP000664914">
    <property type="component" value="Chromosome"/>
</dbReference>
<dbReference type="EMBL" id="CP059319">
    <property type="protein sequence ID" value="QTH24012.1"/>
    <property type="molecule type" value="Genomic_DNA"/>
</dbReference>
<keyword evidence="2" id="KW-0472">Membrane</keyword>
<proteinExistence type="predicted"/>
<protein>
    <submittedName>
        <fullName evidence="3">Uncharacterized protein</fullName>
    </submittedName>
</protein>
<evidence type="ECO:0000256" key="2">
    <source>
        <dbReference type="SAM" id="Phobius"/>
    </source>
</evidence>
<evidence type="ECO:0000256" key="1">
    <source>
        <dbReference type="SAM" id="MobiDB-lite"/>
    </source>
</evidence>
<name>A0A975HG28_9SPHN</name>
<dbReference type="AlphaFoldDB" id="A0A975HG28"/>
<reference evidence="3" key="1">
    <citation type="submission" date="2020-07" db="EMBL/GenBank/DDBJ databases">
        <authorList>
            <person name="Camacho E."/>
        </authorList>
    </citation>
    <scope>NUCLEOTIDE SEQUENCE</scope>
    <source>
        <strain evidence="3">MPO218</strain>
    </source>
</reference>
<evidence type="ECO:0000313" key="3">
    <source>
        <dbReference type="EMBL" id="QTH24012.1"/>
    </source>
</evidence>
<accession>A0A975HG28</accession>
<feature type="compositionally biased region" description="Basic and acidic residues" evidence="1">
    <location>
        <begin position="11"/>
        <end position="20"/>
    </location>
</feature>
<feature type="transmembrane region" description="Helical" evidence="2">
    <location>
        <begin position="44"/>
        <end position="65"/>
    </location>
</feature>